<dbReference type="GO" id="GO:0047661">
    <property type="term" value="F:amino-acid racemase activity"/>
    <property type="evidence" value="ECO:0007669"/>
    <property type="project" value="InterPro"/>
</dbReference>
<dbReference type="Proteomes" id="UP000193964">
    <property type="component" value="Unassembled WGS sequence"/>
</dbReference>
<dbReference type="RefSeq" id="WP_085146302.1">
    <property type="nucleotide sequence ID" value="NZ_JACKUA010000030.1"/>
</dbReference>
<dbReference type="Pfam" id="PF01177">
    <property type="entry name" value="Asp_Glu_race"/>
    <property type="match status" value="1"/>
</dbReference>
<comment type="similarity">
    <text evidence="1">Belongs to the HyuE racemase family.</text>
</comment>
<gene>
    <name evidence="2" type="ORF">AWC31_32270</name>
</gene>
<dbReference type="InterPro" id="IPR015942">
    <property type="entry name" value="Asp/Glu/hydantoin_racemase"/>
</dbReference>
<dbReference type="Gene3D" id="3.40.50.12500">
    <property type="match status" value="1"/>
</dbReference>
<dbReference type="AlphaFoldDB" id="A0A1X2F2N4"/>
<evidence type="ECO:0000256" key="1">
    <source>
        <dbReference type="ARBA" id="ARBA00038414"/>
    </source>
</evidence>
<dbReference type="OrthoDB" id="3531441at2"/>
<dbReference type="InterPro" id="IPR053714">
    <property type="entry name" value="Iso_Racemase_Enz_sf"/>
</dbReference>
<name>A0A1X2F2N4_9MYCO</name>
<reference evidence="2 3" key="1">
    <citation type="submission" date="2016-01" db="EMBL/GenBank/DDBJ databases">
        <title>The new phylogeny of the genus Mycobacterium.</title>
        <authorList>
            <person name="Tarcisio F."/>
            <person name="Conor M."/>
            <person name="Antonella G."/>
            <person name="Elisabetta G."/>
            <person name="Giulia F.S."/>
            <person name="Sara T."/>
            <person name="Anna F."/>
            <person name="Clotilde B."/>
            <person name="Roberto B."/>
            <person name="Veronica D.S."/>
            <person name="Fabio R."/>
            <person name="Monica P."/>
            <person name="Olivier J."/>
            <person name="Enrico T."/>
            <person name="Nicola S."/>
        </authorList>
    </citation>
    <scope>NUCLEOTIDE SEQUENCE [LARGE SCALE GENOMIC DNA]</scope>
    <source>
        <strain evidence="2 3">ATCC 700010</strain>
    </source>
</reference>
<accession>A0A1X2F2N4</accession>
<proteinExistence type="inferred from homology"/>
<evidence type="ECO:0008006" key="4">
    <source>
        <dbReference type="Google" id="ProtNLM"/>
    </source>
</evidence>
<evidence type="ECO:0000313" key="2">
    <source>
        <dbReference type="EMBL" id="ORX12628.1"/>
    </source>
</evidence>
<sequence>MSPLIAVVHSTPASITPIAAAFEVEFPDARLWNLIDDRLGPDADAAGTLTPGLRDRMLNLIRHGISGGADAVVMACSMYGEVRDVAEKLFVTPVFSSDADMMDEIARMAPRRVAVLASLPTATADTSARLADRLQRSGVDTEVVGVYCEGAAAAAAAGCLTRLVDTLTAAADTGTFDLLCLAQYSLSPAAADLAAKTGVPVVSPTHLAARAVAARLARS</sequence>
<protein>
    <recommendedName>
        <fullName evidence="4">Asp/Glu racemase</fullName>
    </recommendedName>
</protein>
<organism evidence="2 3">
    <name type="scientific">Mycolicibacterium wolinskyi</name>
    <dbReference type="NCBI Taxonomy" id="59750"/>
    <lineage>
        <taxon>Bacteria</taxon>
        <taxon>Bacillati</taxon>
        <taxon>Actinomycetota</taxon>
        <taxon>Actinomycetes</taxon>
        <taxon>Mycobacteriales</taxon>
        <taxon>Mycobacteriaceae</taxon>
        <taxon>Mycolicibacterium</taxon>
    </lineage>
</organism>
<dbReference type="EMBL" id="LQQA01000029">
    <property type="protein sequence ID" value="ORX12628.1"/>
    <property type="molecule type" value="Genomic_DNA"/>
</dbReference>
<evidence type="ECO:0000313" key="3">
    <source>
        <dbReference type="Proteomes" id="UP000193964"/>
    </source>
</evidence>
<comment type="caution">
    <text evidence="2">The sequence shown here is derived from an EMBL/GenBank/DDBJ whole genome shotgun (WGS) entry which is preliminary data.</text>
</comment>